<dbReference type="Proteomes" id="UP000626220">
    <property type="component" value="Unassembled WGS sequence"/>
</dbReference>
<name>A0A8J3GWL7_9RHOB</name>
<dbReference type="Gene3D" id="3.30.70.1230">
    <property type="entry name" value="Nucleotide cyclase"/>
    <property type="match status" value="1"/>
</dbReference>
<organism evidence="2 3">
    <name type="scientific">Seohaeicola zhoushanensis</name>
    <dbReference type="NCBI Taxonomy" id="1569283"/>
    <lineage>
        <taxon>Bacteria</taxon>
        <taxon>Pseudomonadati</taxon>
        <taxon>Pseudomonadota</taxon>
        <taxon>Alphaproteobacteria</taxon>
        <taxon>Rhodobacterales</taxon>
        <taxon>Roseobacteraceae</taxon>
        <taxon>Seohaeicola</taxon>
    </lineage>
</organism>
<dbReference type="InterPro" id="IPR029787">
    <property type="entry name" value="Nucleotide_cyclase"/>
</dbReference>
<evidence type="ECO:0000313" key="2">
    <source>
        <dbReference type="EMBL" id="GHF45431.1"/>
    </source>
</evidence>
<keyword evidence="3" id="KW-1185">Reference proteome</keyword>
<dbReference type="PROSITE" id="PS50125">
    <property type="entry name" value="GUANYLATE_CYCLASE_2"/>
    <property type="match status" value="1"/>
</dbReference>
<dbReference type="GO" id="GO:0035556">
    <property type="term" value="P:intracellular signal transduction"/>
    <property type="evidence" value="ECO:0007669"/>
    <property type="project" value="InterPro"/>
</dbReference>
<dbReference type="AlphaFoldDB" id="A0A8J3GWL7"/>
<dbReference type="SUPFAM" id="SSF48452">
    <property type="entry name" value="TPR-like"/>
    <property type="match status" value="2"/>
</dbReference>
<reference evidence="2" key="2">
    <citation type="submission" date="2020-09" db="EMBL/GenBank/DDBJ databases">
        <authorList>
            <person name="Sun Q."/>
            <person name="Kim S."/>
        </authorList>
    </citation>
    <scope>NUCLEOTIDE SEQUENCE</scope>
    <source>
        <strain evidence="2">KCTC 42650</strain>
    </source>
</reference>
<reference evidence="2" key="1">
    <citation type="journal article" date="2014" name="Int. J. Syst. Evol. Microbiol.">
        <title>Complete genome sequence of Corynebacterium casei LMG S-19264T (=DSM 44701T), isolated from a smear-ripened cheese.</title>
        <authorList>
            <consortium name="US DOE Joint Genome Institute (JGI-PGF)"/>
            <person name="Walter F."/>
            <person name="Albersmeier A."/>
            <person name="Kalinowski J."/>
            <person name="Ruckert C."/>
        </authorList>
    </citation>
    <scope>NUCLEOTIDE SEQUENCE</scope>
    <source>
        <strain evidence="2">KCTC 42650</strain>
    </source>
</reference>
<gene>
    <name evidence="2" type="ORF">GCM10017056_16330</name>
</gene>
<dbReference type="PANTHER" id="PTHR43081">
    <property type="entry name" value="ADENYLATE CYCLASE, TERMINAL-DIFFERENTIATION SPECIFIC-RELATED"/>
    <property type="match status" value="1"/>
</dbReference>
<dbReference type="InterPro" id="IPR011990">
    <property type="entry name" value="TPR-like_helical_dom_sf"/>
</dbReference>
<dbReference type="GO" id="GO:0006171">
    <property type="term" value="P:cAMP biosynthetic process"/>
    <property type="evidence" value="ECO:0007669"/>
    <property type="project" value="TreeGrafter"/>
</dbReference>
<comment type="caution">
    <text evidence="2">The sequence shown here is derived from an EMBL/GenBank/DDBJ whole genome shotgun (WGS) entry which is preliminary data.</text>
</comment>
<proteinExistence type="predicted"/>
<evidence type="ECO:0000313" key="3">
    <source>
        <dbReference type="Proteomes" id="UP000626220"/>
    </source>
</evidence>
<accession>A0A8J3GWL7</accession>
<dbReference type="EMBL" id="BNCJ01000003">
    <property type="protein sequence ID" value="GHF45431.1"/>
    <property type="molecule type" value="Genomic_DNA"/>
</dbReference>
<dbReference type="SMART" id="SM01043">
    <property type="entry name" value="BTAD"/>
    <property type="match status" value="1"/>
</dbReference>
<sequence>MEARNESSLLPVPPPVEFAERVVLFIDMVSYSRHIGLDEAATLEFMAGCFDSFRILSRRFNGTLVKTLGDGALLLFDGAVDAISFGVEFQNIVADRQTGTPDPFMFRVGLHLGDVQLRNGDVFGNTVNIAARLQEKARPGDCVLSRAVFDAIREETDYGFEPLGAQTLRNIRDQVAMYRVVDLGSAHTNPDPPQVHRIEVLGRPDGFLGPDSRLLGADARALLGYLVLCSGRADAFDRLEALIGSARRVSQALEELSGTTALPLHRLDQMVALDIRATESDLEAFLAELRHDRIPLRLATDPNWPEHILAGLDEVSPMFRGWVRIMRSMWRRRLLGQLERVIGRTDPSDEAHEAAADAILLLEPGNEIASYARISARHALGDQSAALDEFRRLDSYLKETHAVSPGARILDLIRSIRARVAPAAAASGDRPRRRRLLRIAVAEFNEPPDAPEQAHGRVAAFRADLLENLTPFRDWSIIDGEQVALAAEGERDQIDYLFQGDVLTRDGDPMLSLRLSKAASGRRVWADSVSLLSADWSRSQIDIVRNIAATLESHISADRLALVVDGSRKDLTSHDAWLRGDRALMRWTPEGAEEARKIFEEILRDDPDHAPSLFRLASITNIEHIIRPGRQCSAAEYARADSFARKAADLDPMDARVQRTVAWSAAMTGAFARASMHMDLAMNLHPISPATLASCAMGFAWLGERTKAETTLTRCLAVSRMLPPWGWAYNAATYFFLDRLDAALEAAELGGTSILDSHGWVAAIHARLGNEAKAGAAFARLVETVTPAWAGSEPATPAAIAEWFGSAFPLREDRDRQVLVGAIRAAHAHAGY</sequence>
<dbReference type="InterPro" id="IPR005158">
    <property type="entry name" value="BTAD"/>
</dbReference>
<dbReference type="SUPFAM" id="SSF55073">
    <property type="entry name" value="Nucleotide cyclase"/>
    <property type="match status" value="1"/>
</dbReference>
<dbReference type="GO" id="GO:0004016">
    <property type="term" value="F:adenylate cyclase activity"/>
    <property type="evidence" value="ECO:0007669"/>
    <property type="project" value="UniProtKB-ARBA"/>
</dbReference>
<feature type="domain" description="Guanylate cyclase" evidence="1">
    <location>
        <begin position="22"/>
        <end position="134"/>
    </location>
</feature>
<evidence type="ECO:0000259" key="1">
    <source>
        <dbReference type="PROSITE" id="PS50125"/>
    </source>
</evidence>
<dbReference type="InterPro" id="IPR050697">
    <property type="entry name" value="Adenylyl/Guanylyl_Cyclase_3/4"/>
</dbReference>
<protein>
    <recommendedName>
        <fullName evidence="1">Guanylate cyclase domain-containing protein</fullName>
    </recommendedName>
</protein>
<dbReference type="Pfam" id="PF03704">
    <property type="entry name" value="BTAD"/>
    <property type="match status" value="1"/>
</dbReference>
<dbReference type="CDD" id="cd07302">
    <property type="entry name" value="CHD"/>
    <property type="match status" value="1"/>
</dbReference>
<dbReference type="PANTHER" id="PTHR43081:SF19">
    <property type="entry name" value="PH-SENSITIVE ADENYLATE CYCLASE RV1264"/>
    <property type="match status" value="1"/>
</dbReference>
<dbReference type="Gene3D" id="1.25.40.10">
    <property type="entry name" value="Tetratricopeptide repeat domain"/>
    <property type="match status" value="1"/>
</dbReference>
<dbReference type="InterPro" id="IPR001054">
    <property type="entry name" value="A/G_cyclase"/>
</dbReference>
<dbReference type="Pfam" id="PF00211">
    <property type="entry name" value="Guanylate_cyc"/>
    <property type="match status" value="1"/>
</dbReference>